<dbReference type="Pfam" id="PF07681">
    <property type="entry name" value="DoxX"/>
    <property type="match status" value="1"/>
</dbReference>
<accession>A0ABD5PAJ4</accession>
<dbReference type="PANTHER" id="PTHR33452:SF1">
    <property type="entry name" value="INNER MEMBRANE PROTEIN YPHA-RELATED"/>
    <property type="match status" value="1"/>
</dbReference>
<evidence type="ECO:0000313" key="7">
    <source>
        <dbReference type="EMBL" id="MFC4357917.1"/>
    </source>
</evidence>
<dbReference type="InterPro" id="IPR051907">
    <property type="entry name" value="DoxX-like_oxidoreductase"/>
</dbReference>
<comment type="subcellular location">
    <subcellularLocation>
        <location evidence="1">Cell membrane</location>
        <topology evidence="1">Multi-pass membrane protein</topology>
    </subcellularLocation>
</comment>
<keyword evidence="4 6" id="KW-1133">Transmembrane helix</keyword>
<dbReference type="Proteomes" id="UP001595921">
    <property type="component" value="Unassembled WGS sequence"/>
</dbReference>
<organism evidence="7 8">
    <name type="scientific">Halobium salinum</name>
    <dbReference type="NCBI Taxonomy" id="1364940"/>
    <lineage>
        <taxon>Archaea</taxon>
        <taxon>Methanobacteriati</taxon>
        <taxon>Methanobacteriota</taxon>
        <taxon>Stenosarchaea group</taxon>
        <taxon>Halobacteria</taxon>
        <taxon>Halobacteriales</taxon>
        <taxon>Haloferacaceae</taxon>
        <taxon>Halobium</taxon>
    </lineage>
</organism>
<evidence type="ECO:0000256" key="1">
    <source>
        <dbReference type="ARBA" id="ARBA00004651"/>
    </source>
</evidence>
<keyword evidence="8" id="KW-1185">Reference proteome</keyword>
<dbReference type="InterPro" id="IPR032808">
    <property type="entry name" value="DoxX"/>
</dbReference>
<dbReference type="RefSeq" id="WP_267624647.1">
    <property type="nucleotide sequence ID" value="NZ_JAODIW010000009.1"/>
</dbReference>
<evidence type="ECO:0000256" key="4">
    <source>
        <dbReference type="ARBA" id="ARBA00022989"/>
    </source>
</evidence>
<keyword evidence="5 6" id="KW-0472">Membrane</keyword>
<sequence length="171" mass="17407">MATVTDVEQRRATGTVTDYAPLPLRLGVAYVVLVHGLGRFGVGPFAGTDVAGFAGFLASLGVPAPDVMAWVVTAVEVGGGVLLLLGLLTRLAAALIVADISVALWLVQLPAGYPAAAAGIERDLLLVLCALTLVVVGAGRPSLDRALFGGSPVRRLLGRLGRPASTTPSDD</sequence>
<feature type="transmembrane region" description="Helical" evidence="6">
    <location>
        <begin position="124"/>
        <end position="143"/>
    </location>
</feature>
<feature type="transmembrane region" description="Helical" evidence="6">
    <location>
        <begin position="92"/>
        <end position="112"/>
    </location>
</feature>
<keyword evidence="2" id="KW-1003">Cell membrane</keyword>
<comment type="caution">
    <text evidence="7">The sequence shown here is derived from an EMBL/GenBank/DDBJ whole genome shotgun (WGS) entry which is preliminary data.</text>
</comment>
<evidence type="ECO:0000313" key="8">
    <source>
        <dbReference type="Proteomes" id="UP001595921"/>
    </source>
</evidence>
<evidence type="ECO:0000256" key="2">
    <source>
        <dbReference type="ARBA" id="ARBA00022475"/>
    </source>
</evidence>
<name>A0ABD5PAJ4_9EURY</name>
<evidence type="ECO:0000256" key="6">
    <source>
        <dbReference type="SAM" id="Phobius"/>
    </source>
</evidence>
<dbReference type="AlphaFoldDB" id="A0ABD5PAJ4"/>
<proteinExistence type="predicted"/>
<reference evidence="7 8" key="1">
    <citation type="journal article" date="2019" name="Int. J. Syst. Evol. Microbiol.">
        <title>The Global Catalogue of Microorganisms (GCM) 10K type strain sequencing project: providing services to taxonomists for standard genome sequencing and annotation.</title>
        <authorList>
            <consortium name="The Broad Institute Genomics Platform"/>
            <consortium name="The Broad Institute Genome Sequencing Center for Infectious Disease"/>
            <person name="Wu L."/>
            <person name="Ma J."/>
        </authorList>
    </citation>
    <scope>NUCLEOTIDE SEQUENCE [LARGE SCALE GENOMIC DNA]</scope>
    <source>
        <strain evidence="7 8">CGMCC 1.12553</strain>
    </source>
</reference>
<evidence type="ECO:0000256" key="3">
    <source>
        <dbReference type="ARBA" id="ARBA00022692"/>
    </source>
</evidence>
<dbReference type="EMBL" id="JBHSDS010000005">
    <property type="protein sequence ID" value="MFC4357917.1"/>
    <property type="molecule type" value="Genomic_DNA"/>
</dbReference>
<feature type="transmembrane region" description="Helical" evidence="6">
    <location>
        <begin position="67"/>
        <end position="85"/>
    </location>
</feature>
<dbReference type="PANTHER" id="PTHR33452">
    <property type="entry name" value="OXIDOREDUCTASE CATD-RELATED"/>
    <property type="match status" value="1"/>
</dbReference>
<protein>
    <submittedName>
        <fullName evidence="7">DoxX family membrane protein</fullName>
    </submittedName>
</protein>
<keyword evidence="3 6" id="KW-0812">Transmembrane</keyword>
<dbReference type="GO" id="GO:0005886">
    <property type="term" value="C:plasma membrane"/>
    <property type="evidence" value="ECO:0007669"/>
    <property type="project" value="UniProtKB-SubCell"/>
</dbReference>
<gene>
    <name evidence="7" type="ORF">ACFO0N_08135</name>
</gene>
<evidence type="ECO:0000256" key="5">
    <source>
        <dbReference type="ARBA" id="ARBA00023136"/>
    </source>
</evidence>